<dbReference type="Gene3D" id="3.30.70.1430">
    <property type="entry name" value="Multidrug efflux transporter AcrB pore domain"/>
    <property type="match status" value="2"/>
</dbReference>
<comment type="similarity">
    <text evidence="2">Belongs to the resistance-nodulation-cell division (RND) (TC 2.A.6) family.</text>
</comment>
<dbReference type="Gene3D" id="1.20.1640.10">
    <property type="entry name" value="Multidrug efflux transporter AcrB transmembrane domain"/>
    <property type="match status" value="2"/>
</dbReference>
<dbReference type="SUPFAM" id="SSF82866">
    <property type="entry name" value="Multidrug efflux transporter AcrB transmembrane domain"/>
    <property type="match status" value="2"/>
</dbReference>
<feature type="transmembrane region" description="Helical" evidence="8">
    <location>
        <begin position="441"/>
        <end position="459"/>
    </location>
</feature>
<feature type="transmembrane region" description="Helical" evidence="8">
    <location>
        <begin position="479"/>
        <end position="501"/>
    </location>
</feature>
<dbReference type="PRINTS" id="PR00702">
    <property type="entry name" value="ACRIFLAVINRP"/>
</dbReference>
<dbReference type="PANTHER" id="PTHR32063">
    <property type="match status" value="1"/>
</dbReference>
<dbReference type="InterPro" id="IPR004763">
    <property type="entry name" value="CusA-like"/>
</dbReference>
<dbReference type="GO" id="GO:0005886">
    <property type="term" value="C:plasma membrane"/>
    <property type="evidence" value="ECO:0007669"/>
    <property type="project" value="UniProtKB-SubCell"/>
</dbReference>
<reference evidence="9" key="1">
    <citation type="journal article" date="2005" name="Environ. Microbiol.">
        <title>Genetic and functional properties of uncultivated thermophilic crenarchaeotes from a subsurface gold mine as revealed by analysis of genome fragments.</title>
        <authorList>
            <person name="Nunoura T."/>
            <person name="Hirayama H."/>
            <person name="Takami H."/>
            <person name="Oida H."/>
            <person name="Nishi S."/>
            <person name="Shimamura S."/>
            <person name="Suzuki Y."/>
            <person name="Inagaki F."/>
            <person name="Takai K."/>
            <person name="Nealson K.H."/>
            <person name="Horikoshi K."/>
        </authorList>
    </citation>
    <scope>NUCLEOTIDE SEQUENCE</scope>
</reference>
<dbReference type="AlphaFoldDB" id="H5SCJ5"/>
<dbReference type="GO" id="GO:0042910">
    <property type="term" value="F:xenobiotic transmembrane transporter activity"/>
    <property type="evidence" value="ECO:0007669"/>
    <property type="project" value="TreeGrafter"/>
</dbReference>
<keyword evidence="4" id="KW-1003">Cell membrane</keyword>
<evidence type="ECO:0000256" key="3">
    <source>
        <dbReference type="ARBA" id="ARBA00022448"/>
    </source>
</evidence>
<evidence type="ECO:0000256" key="5">
    <source>
        <dbReference type="ARBA" id="ARBA00022692"/>
    </source>
</evidence>
<dbReference type="NCBIfam" id="TIGR00914">
    <property type="entry name" value="2A0601"/>
    <property type="match status" value="1"/>
</dbReference>
<evidence type="ECO:0000256" key="2">
    <source>
        <dbReference type="ARBA" id="ARBA00010942"/>
    </source>
</evidence>
<dbReference type="InterPro" id="IPR027463">
    <property type="entry name" value="AcrB_DN_DC_subdom"/>
</dbReference>
<organism evidence="9">
    <name type="scientific">uncultured Acidobacteriota bacterium</name>
    <dbReference type="NCBI Taxonomy" id="171953"/>
    <lineage>
        <taxon>Bacteria</taxon>
        <taxon>Pseudomonadati</taxon>
        <taxon>Acidobacteriota</taxon>
        <taxon>environmental samples</taxon>
    </lineage>
</organism>
<feature type="transmembrane region" description="Helical" evidence="8">
    <location>
        <begin position="335"/>
        <end position="354"/>
    </location>
</feature>
<feature type="transmembrane region" description="Helical" evidence="8">
    <location>
        <begin position="911"/>
        <end position="930"/>
    </location>
</feature>
<reference evidence="9" key="2">
    <citation type="journal article" date="2012" name="PLoS ONE">
        <title>A Deeply Branching Thermophilic Bacterium with an Ancient Acetyl-CoA Pathway Dominates a Subsurface Ecosystem.</title>
        <authorList>
            <person name="Takami H."/>
            <person name="Noguchi H."/>
            <person name="Takaki Y."/>
            <person name="Uchiyama I."/>
            <person name="Toyoda A."/>
            <person name="Nishi S."/>
            <person name="Chee G.-J."/>
            <person name="Arai W."/>
            <person name="Nunoura T."/>
            <person name="Itoh T."/>
            <person name="Hattori M."/>
            <person name="Takai K."/>
        </authorList>
    </citation>
    <scope>NUCLEOTIDE SEQUENCE</scope>
</reference>
<keyword evidence="7 8" id="KW-0472">Membrane</keyword>
<dbReference type="EMBL" id="AP011670">
    <property type="protein sequence ID" value="BAL53881.1"/>
    <property type="molecule type" value="Genomic_DNA"/>
</dbReference>
<comment type="subcellular location">
    <subcellularLocation>
        <location evidence="1">Cell membrane</location>
        <topology evidence="1">Multi-pass membrane protein</topology>
    </subcellularLocation>
</comment>
<feature type="transmembrane region" description="Helical" evidence="8">
    <location>
        <begin position="887"/>
        <end position="904"/>
    </location>
</feature>
<dbReference type="PANTHER" id="PTHR32063:SF24">
    <property type="entry name" value="CATION EFFLUX SYSTEM (ACRB_ACRD_ACRF FAMILY)"/>
    <property type="match status" value="1"/>
</dbReference>
<feature type="transmembrane region" description="Helical" evidence="8">
    <location>
        <begin position="1014"/>
        <end position="1037"/>
    </location>
</feature>
<sequence>MIQALIRFSLEQRVLVLALTLLVAGIGLWALSTLPIEAFPDLTNIQVNVVTEAPGLAPAEVEQLVTFPIESAMMGIPRTEQVRSISKFGLSIVTIVFEDGVDIYFARQRVAERLQEVKARLPEGVEPTLGPVATAFGEIYQYTVEGEGYSLMELKTLHDWVIRPQLRTIPGVSEVNSWGGFIRQYHVLVDPERLLAYNLTLRDVEEAIARSNANFGGGYVERGAEAYVIRGLGRLRSEEDLRQVIVTAKAGVPVRVADVATVTVGPALRHGAVTKNGRGEVVSGMVIMTKGENAKRVIERITERIREIERTLPPGVRIVPFYDQTELIRRTTRTVAANLIKGGLLVILMLFLFLHDLRAAITVAAVIPLSMLAAFIGMRALGLSANLMSLGAIDFGLIVDGAVVVIENFVRRRALWASGGGDGSAGDAAATRIMRESALEVARPMVFGVFIILAVYWPIFALQGMEARMFRPMALTVSLAIFASLILALTFVPALGSLLGARMGAPRPERMLERARRLYRRTLLAILERRRLTVSVAVLLVALAIFALLRLGTEFMPELDEGALLIETRRLPSISLTESVEIAGRIERLLLEFPEVETVVTKIGRPDVATEAMGIYQGDVYVLLKPRQQWRSAQTREELIEAMDRKLRQIPGVTYNFTQPLAMRLDEVVSGVRSDVAVKLFGDDPETLLELAEQIRRVLERVPGAADVQIEPLLGARELRLELNRAEMARFGISVDDVARLVETALGGKVATQIISDNLMRADGNPATRSGQTFSAPRVDVLVRLPEAHRRDPDAIGQLLLQAPGGERVPLARLARITTAEGPEIINRENATRRIVIQSNVRGRDLGSFVAHAQELLRQEMRFPPGYYVMWGGQFENQQRAMRRLRVVVPLVLFLIFLLLFSTFDDLPRALLIMVDLPFALVGGVAALWIRGLNLSLSAAVGFIALFGIAVLNGLVMVSAINRLREHGASLRRAVIEGATMRLRPVVMTALVASLGFIPMATSTAPGAEVQRPLATVVIGGLISSTALTLFVLPVLYEWMERKRRKTERREPSPVGDPHA</sequence>
<evidence type="ECO:0000256" key="6">
    <source>
        <dbReference type="ARBA" id="ARBA00022989"/>
    </source>
</evidence>
<dbReference type="Gene3D" id="3.30.70.1440">
    <property type="entry name" value="Multidrug efflux transporter AcrB pore domain"/>
    <property type="match status" value="1"/>
</dbReference>
<feature type="transmembrane region" description="Helical" evidence="8">
    <location>
        <begin position="983"/>
        <end position="1002"/>
    </location>
</feature>
<evidence type="ECO:0000256" key="7">
    <source>
        <dbReference type="ARBA" id="ARBA00023136"/>
    </source>
</evidence>
<dbReference type="SUPFAM" id="SSF82693">
    <property type="entry name" value="Multidrug efflux transporter AcrB pore domain, PN1, PN2, PC1 and PC2 subdomains"/>
    <property type="match status" value="3"/>
</dbReference>
<feature type="transmembrane region" description="Helical" evidence="8">
    <location>
        <begin position="387"/>
        <end position="406"/>
    </location>
</feature>
<feature type="transmembrane region" description="Helical" evidence="8">
    <location>
        <begin position="936"/>
        <end position="962"/>
    </location>
</feature>
<dbReference type="GO" id="GO:0008324">
    <property type="term" value="F:monoatomic cation transmembrane transporter activity"/>
    <property type="evidence" value="ECO:0007669"/>
    <property type="project" value="InterPro"/>
</dbReference>
<name>H5SCJ5_9BACT</name>
<dbReference type="Pfam" id="PF00873">
    <property type="entry name" value="ACR_tran"/>
    <property type="match status" value="1"/>
</dbReference>
<dbReference type="SUPFAM" id="SSF82714">
    <property type="entry name" value="Multidrug efflux transporter AcrB TolC docking domain, DN and DC subdomains"/>
    <property type="match status" value="2"/>
</dbReference>
<keyword evidence="3" id="KW-0813">Transport</keyword>
<dbReference type="InterPro" id="IPR001036">
    <property type="entry name" value="Acrflvin-R"/>
</dbReference>
<evidence type="ECO:0000313" key="9">
    <source>
        <dbReference type="EMBL" id="BAL53881.1"/>
    </source>
</evidence>
<evidence type="ECO:0000256" key="4">
    <source>
        <dbReference type="ARBA" id="ARBA00022475"/>
    </source>
</evidence>
<proteinExistence type="inferred from homology"/>
<keyword evidence="5 8" id="KW-0812">Transmembrane</keyword>
<accession>H5SCJ5</accession>
<evidence type="ECO:0000256" key="1">
    <source>
        <dbReference type="ARBA" id="ARBA00004651"/>
    </source>
</evidence>
<dbReference type="Gene3D" id="3.30.70.1320">
    <property type="entry name" value="Multidrug efflux transporter AcrB pore domain like"/>
    <property type="match status" value="1"/>
</dbReference>
<keyword evidence="6 8" id="KW-1133">Transmembrane helix</keyword>
<gene>
    <name evidence="9" type="ORF">HGMM_F10H10C16</name>
</gene>
<dbReference type="Gene3D" id="3.30.2090.10">
    <property type="entry name" value="Multidrug efflux transporter AcrB TolC docking domain, DN and DC subdomains"/>
    <property type="match status" value="2"/>
</dbReference>
<protein>
    <submittedName>
        <fullName evidence="9">Cation efflux system protein</fullName>
    </submittedName>
</protein>
<evidence type="ECO:0000256" key="8">
    <source>
        <dbReference type="SAM" id="Phobius"/>
    </source>
</evidence>
<feature type="transmembrane region" description="Helical" evidence="8">
    <location>
        <begin position="361"/>
        <end position="381"/>
    </location>
</feature>
<feature type="transmembrane region" description="Helical" evidence="8">
    <location>
        <begin position="532"/>
        <end position="551"/>
    </location>
</feature>